<dbReference type="SUPFAM" id="SSF49899">
    <property type="entry name" value="Concanavalin A-like lectins/glucanases"/>
    <property type="match status" value="1"/>
</dbReference>
<dbReference type="PROSITE" id="PS50119">
    <property type="entry name" value="ZF_BBOX"/>
    <property type="match status" value="1"/>
</dbReference>
<dbReference type="GeneID" id="107120918"/>
<dbReference type="InterPro" id="IPR013320">
    <property type="entry name" value="ConA-like_dom_sf"/>
</dbReference>
<dbReference type="Pfam" id="PF13765">
    <property type="entry name" value="PRY"/>
    <property type="match status" value="1"/>
</dbReference>
<feature type="region of interest" description="Disordered" evidence="9">
    <location>
        <begin position="1"/>
        <end position="35"/>
    </location>
</feature>
<evidence type="ECO:0000256" key="4">
    <source>
        <dbReference type="ARBA" id="ARBA00022771"/>
    </source>
</evidence>
<keyword evidence="2" id="KW-0800">Toxin</keyword>
<proteinExistence type="inferred from homology"/>
<dbReference type="PROSITE" id="PS50089">
    <property type="entry name" value="ZF_RING_2"/>
    <property type="match status" value="1"/>
</dbReference>
<keyword evidence="3" id="KW-0479">Metal-binding</keyword>
<dbReference type="Proteomes" id="UP000694871">
    <property type="component" value="Unplaced"/>
</dbReference>
<dbReference type="InterPro" id="IPR050143">
    <property type="entry name" value="TRIM/RBCC"/>
</dbReference>
<evidence type="ECO:0000259" key="11">
    <source>
        <dbReference type="PROSITE" id="PS50119"/>
    </source>
</evidence>
<comment type="function">
    <text evidence="6">Neurotoxin that produces dose-dependent hypolocomotion and hyperalgesia in mice. May directly act on the central nervous system, as it is 6500-fold more potent when administered intracerebroventricularly than intraperitoneal.</text>
</comment>
<dbReference type="InterPro" id="IPR000315">
    <property type="entry name" value="Znf_B-box"/>
</dbReference>
<evidence type="ECO:0000256" key="9">
    <source>
        <dbReference type="SAM" id="MobiDB-lite"/>
    </source>
</evidence>
<dbReference type="InterPro" id="IPR017907">
    <property type="entry name" value="Znf_RING_CS"/>
</dbReference>
<accession>A0ABM1KZQ1</accession>
<dbReference type="InterPro" id="IPR013083">
    <property type="entry name" value="Znf_RING/FYVE/PHD"/>
</dbReference>
<evidence type="ECO:0000256" key="5">
    <source>
        <dbReference type="ARBA" id="ARBA00022833"/>
    </source>
</evidence>
<dbReference type="Gene3D" id="3.30.40.10">
    <property type="entry name" value="Zinc/RING finger domain, C3HC4 (zinc finger)"/>
    <property type="match status" value="1"/>
</dbReference>
<dbReference type="InterPro" id="IPR001841">
    <property type="entry name" value="Znf_RING"/>
</dbReference>
<evidence type="ECO:0000256" key="1">
    <source>
        <dbReference type="ARBA" id="ARBA00009651"/>
    </source>
</evidence>
<feature type="coiled-coil region" evidence="8">
    <location>
        <begin position="172"/>
        <end position="199"/>
    </location>
</feature>
<evidence type="ECO:0000256" key="7">
    <source>
        <dbReference type="PROSITE-ProRule" id="PRU00024"/>
    </source>
</evidence>
<keyword evidence="5" id="KW-0862">Zinc</keyword>
<dbReference type="Pfam" id="PF00643">
    <property type="entry name" value="zf-B_box"/>
    <property type="match status" value="1"/>
</dbReference>
<dbReference type="PROSITE" id="PS50188">
    <property type="entry name" value="B302_SPRY"/>
    <property type="match status" value="1"/>
</dbReference>
<evidence type="ECO:0000313" key="13">
    <source>
        <dbReference type="Proteomes" id="UP000694871"/>
    </source>
</evidence>
<dbReference type="InterPro" id="IPR003877">
    <property type="entry name" value="SPRY_dom"/>
</dbReference>
<sequence length="521" mass="60209">MSLFAMKKKRGCSGTRRRSPQCPQGSSPREREEVTAARSVIKELHEETACPICLEYFKEPVILDCGHNFCQACLTQCWEETERAPSCPQCREIFQQENFRPNRQLANLVELVRKLQAGKGAEAKWGGCERHQEPLKLFCHDDQAPICVVCDRSIRHRNHCVLPMEEAFLEYKKEIQAQLQFLEREREKLKEEKMLEDQKSQTFLAKLKLEKQVTQSAFQQMHKYLEQQEQLRLSQLETMEGEMEKRDKENHTRFSEEISDLSHLITELEGMFRQTENVFVQDPKTILSSRHEKKPERQLMELPPILEHNLRIYSEQTPELQKALKECEESLDKVLVKALTKVNVTLDRETAHPSLILSEDLKTLTGGGTVQDLPNNAERFDTLNSVLGREKFTSGRHWWEVDMGNGQAVWSVGVARESVKRKGNITLNPDEGFWIVQTVTLYDTSCGRSSWYLRASTSPQSGNLPNAIPQKIRVLLDYEEGRVEFFSSATNEKLFTFPLTTFSGDVLRPYFFIGRTNTLKC</sequence>
<dbReference type="PROSITE" id="PS00518">
    <property type="entry name" value="ZF_RING_1"/>
    <property type="match status" value="1"/>
</dbReference>
<feature type="domain" description="B box-type" evidence="11">
    <location>
        <begin position="128"/>
        <end position="164"/>
    </location>
</feature>
<dbReference type="SMART" id="SM00184">
    <property type="entry name" value="RING"/>
    <property type="match status" value="1"/>
</dbReference>
<dbReference type="SMART" id="SM00449">
    <property type="entry name" value="SPRY"/>
    <property type="match status" value="1"/>
</dbReference>
<dbReference type="InterPro" id="IPR006574">
    <property type="entry name" value="PRY"/>
</dbReference>
<dbReference type="RefSeq" id="XP_015279188.1">
    <property type="nucleotide sequence ID" value="XM_015423702.1"/>
</dbReference>
<evidence type="ECO:0000256" key="2">
    <source>
        <dbReference type="ARBA" id="ARBA00022699"/>
    </source>
</evidence>
<dbReference type="SMART" id="SM00336">
    <property type="entry name" value="BBOX"/>
    <property type="match status" value="1"/>
</dbReference>
<dbReference type="SUPFAM" id="SSF57845">
    <property type="entry name" value="B-box zinc-binding domain"/>
    <property type="match status" value="1"/>
</dbReference>
<dbReference type="InterPro" id="IPR003879">
    <property type="entry name" value="Butyrophylin_SPRY"/>
</dbReference>
<gene>
    <name evidence="14" type="primary">LOC107120918</name>
</gene>
<evidence type="ECO:0000256" key="8">
    <source>
        <dbReference type="SAM" id="Coils"/>
    </source>
</evidence>
<dbReference type="SUPFAM" id="SSF57850">
    <property type="entry name" value="RING/U-box"/>
    <property type="match status" value="1"/>
</dbReference>
<dbReference type="InterPro" id="IPR001870">
    <property type="entry name" value="B30.2/SPRY"/>
</dbReference>
<evidence type="ECO:0000259" key="12">
    <source>
        <dbReference type="PROSITE" id="PS50188"/>
    </source>
</evidence>
<evidence type="ECO:0000259" key="10">
    <source>
        <dbReference type="PROSITE" id="PS50089"/>
    </source>
</evidence>
<dbReference type="PRINTS" id="PR01407">
    <property type="entry name" value="BUTYPHLNCDUF"/>
</dbReference>
<dbReference type="Gene3D" id="3.30.160.60">
    <property type="entry name" value="Classic Zinc Finger"/>
    <property type="match status" value="1"/>
</dbReference>
<keyword evidence="13" id="KW-1185">Reference proteome</keyword>
<comment type="similarity">
    <text evidence="1">Belongs to the ohanin/vespryn family.</text>
</comment>
<feature type="domain" description="B30.2/SPRY" evidence="12">
    <location>
        <begin position="324"/>
        <end position="521"/>
    </location>
</feature>
<organism evidence="13 14">
    <name type="scientific">Gekko japonicus</name>
    <name type="common">Schlegel's Japanese gecko</name>
    <dbReference type="NCBI Taxonomy" id="146911"/>
    <lineage>
        <taxon>Eukaryota</taxon>
        <taxon>Metazoa</taxon>
        <taxon>Chordata</taxon>
        <taxon>Craniata</taxon>
        <taxon>Vertebrata</taxon>
        <taxon>Euteleostomi</taxon>
        <taxon>Lepidosauria</taxon>
        <taxon>Squamata</taxon>
        <taxon>Bifurcata</taxon>
        <taxon>Gekkota</taxon>
        <taxon>Gekkonidae</taxon>
        <taxon>Gekkoninae</taxon>
        <taxon>Gekko</taxon>
    </lineage>
</organism>
<dbReference type="CDD" id="cd19762">
    <property type="entry name" value="Bbox2_TRIM7-like"/>
    <property type="match status" value="1"/>
</dbReference>
<dbReference type="Pfam" id="PF15227">
    <property type="entry name" value="zf-C3HC4_4"/>
    <property type="match status" value="1"/>
</dbReference>
<dbReference type="Gene3D" id="2.60.120.920">
    <property type="match status" value="1"/>
</dbReference>
<dbReference type="SMART" id="SM00589">
    <property type="entry name" value="PRY"/>
    <property type="match status" value="1"/>
</dbReference>
<keyword evidence="8" id="KW-0175">Coiled coil</keyword>
<name>A0ABM1KZQ1_GEKJA</name>
<dbReference type="CDD" id="cd16594">
    <property type="entry name" value="RING-HC_TRIM7-like_C-IV"/>
    <property type="match status" value="1"/>
</dbReference>
<dbReference type="Pfam" id="PF00622">
    <property type="entry name" value="SPRY"/>
    <property type="match status" value="1"/>
</dbReference>
<evidence type="ECO:0000256" key="6">
    <source>
        <dbReference type="ARBA" id="ARBA00034460"/>
    </source>
</evidence>
<protein>
    <submittedName>
        <fullName evidence="14">Zinc finger protein RFP-like</fullName>
    </submittedName>
</protein>
<evidence type="ECO:0000313" key="14">
    <source>
        <dbReference type="RefSeq" id="XP_015279188.1"/>
    </source>
</evidence>
<dbReference type="InterPro" id="IPR043136">
    <property type="entry name" value="B30.2/SPRY_sf"/>
</dbReference>
<dbReference type="PANTHER" id="PTHR24103">
    <property type="entry name" value="E3 UBIQUITIN-PROTEIN LIGASE TRIM"/>
    <property type="match status" value="1"/>
</dbReference>
<feature type="domain" description="RING-type" evidence="10">
    <location>
        <begin position="50"/>
        <end position="91"/>
    </location>
</feature>
<reference evidence="14" key="1">
    <citation type="submission" date="2025-08" db="UniProtKB">
        <authorList>
            <consortium name="RefSeq"/>
        </authorList>
    </citation>
    <scope>IDENTIFICATION</scope>
</reference>
<evidence type="ECO:0000256" key="3">
    <source>
        <dbReference type="ARBA" id="ARBA00022723"/>
    </source>
</evidence>
<keyword evidence="4 7" id="KW-0863">Zinc-finger</keyword>
<keyword evidence="2" id="KW-0528">Neurotoxin</keyword>
<feature type="compositionally biased region" description="Basic residues" evidence="9">
    <location>
        <begin position="1"/>
        <end position="19"/>
    </location>
</feature>